<reference evidence="6 7" key="1">
    <citation type="submission" date="2018-10" db="EMBL/GenBank/DDBJ databases">
        <authorList>
            <person name="Li J."/>
        </authorList>
    </citation>
    <scope>NUCLEOTIDE SEQUENCE [LARGE SCALE GENOMIC DNA]</scope>
    <source>
        <strain evidence="6 7">JCM 11654</strain>
    </source>
</reference>
<dbReference type="InterPro" id="IPR050356">
    <property type="entry name" value="SulA_CellDiv_inhibitor"/>
</dbReference>
<dbReference type="Gene3D" id="3.30.70.270">
    <property type="match status" value="1"/>
</dbReference>
<evidence type="ECO:0000313" key="6">
    <source>
        <dbReference type="EMBL" id="RLP83749.1"/>
    </source>
</evidence>
<dbReference type="Proteomes" id="UP000269438">
    <property type="component" value="Unassembled WGS sequence"/>
</dbReference>
<evidence type="ECO:0000256" key="3">
    <source>
        <dbReference type="ARBA" id="ARBA00025589"/>
    </source>
</evidence>
<gene>
    <name evidence="6" type="ORF">D9V34_02775</name>
</gene>
<dbReference type="SUPFAM" id="SSF56672">
    <property type="entry name" value="DNA/RNA polymerases"/>
    <property type="match status" value="1"/>
</dbReference>
<dbReference type="Gene3D" id="3.40.1170.60">
    <property type="match status" value="1"/>
</dbReference>
<dbReference type="InterPro" id="IPR001126">
    <property type="entry name" value="UmuC"/>
</dbReference>
<feature type="region of interest" description="Disordered" evidence="4">
    <location>
        <begin position="404"/>
        <end position="432"/>
    </location>
</feature>
<feature type="domain" description="UmuC" evidence="5">
    <location>
        <begin position="29"/>
        <end position="159"/>
    </location>
</feature>
<accession>A0A3L7ATA3</accession>
<comment type="caution">
    <text evidence="6">The sequence shown here is derived from an EMBL/GenBank/DDBJ whole genome shotgun (WGS) entry which is preliminary data.</text>
</comment>
<dbReference type="RefSeq" id="WP_121687411.1">
    <property type="nucleotide sequence ID" value="NZ_RCUY01000002.1"/>
</dbReference>
<comment type="similarity">
    <text evidence="1">Belongs to the DNA polymerase type-Y family.</text>
</comment>
<dbReference type="EMBL" id="RCUY01000002">
    <property type="protein sequence ID" value="RLP83749.1"/>
    <property type="molecule type" value="Genomic_DNA"/>
</dbReference>
<dbReference type="PANTHER" id="PTHR35369:SF2">
    <property type="entry name" value="BLR3025 PROTEIN"/>
    <property type="match status" value="1"/>
</dbReference>
<keyword evidence="2" id="KW-0227">DNA damage</keyword>
<dbReference type="AlphaFoldDB" id="A0A3L7ATA3"/>
<organism evidence="6 7">
    <name type="scientific">Mycetocola lacteus</name>
    <dbReference type="NCBI Taxonomy" id="76637"/>
    <lineage>
        <taxon>Bacteria</taxon>
        <taxon>Bacillati</taxon>
        <taxon>Actinomycetota</taxon>
        <taxon>Actinomycetes</taxon>
        <taxon>Micrococcales</taxon>
        <taxon>Microbacteriaceae</taxon>
        <taxon>Mycetocola</taxon>
    </lineage>
</organism>
<evidence type="ECO:0000313" key="7">
    <source>
        <dbReference type="Proteomes" id="UP000269438"/>
    </source>
</evidence>
<evidence type="ECO:0000256" key="1">
    <source>
        <dbReference type="ARBA" id="ARBA00010945"/>
    </source>
</evidence>
<proteinExistence type="inferred from homology"/>
<dbReference type="InterPro" id="IPR043128">
    <property type="entry name" value="Rev_trsase/Diguanyl_cyclase"/>
</dbReference>
<evidence type="ECO:0000256" key="2">
    <source>
        <dbReference type="ARBA" id="ARBA00022763"/>
    </source>
</evidence>
<dbReference type="InterPro" id="IPR043502">
    <property type="entry name" value="DNA/RNA_pol_sf"/>
</dbReference>
<comment type="function">
    <text evidence="3">Poorly processive, error-prone DNA polymerase involved in untargeted mutagenesis. Copies undamaged DNA at stalled replication forks, which arise in vivo from mismatched or misaligned primer ends. These misaligned primers can be extended by PolIV. Exhibits no 3'-5' exonuclease (proofreading) activity. May be involved in translesional synthesis, in conjunction with the beta clamp from PolIII.</text>
</comment>
<keyword evidence="7" id="KW-1185">Reference proteome</keyword>
<dbReference type="OrthoDB" id="5244088at2"/>
<dbReference type="PANTHER" id="PTHR35369">
    <property type="entry name" value="BLR3025 PROTEIN-RELATED"/>
    <property type="match status" value="1"/>
</dbReference>
<dbReference type="PROSITE" id="PS50173">
    <property type="entry name" value="UMUC"/>
    <property type="match status" value="1"/>
</dbReference>
<evidence type="ECO:0000259" key="5">
    <source>
        <dbReference type="PROSITE" id="PS50173"/>
    </source>
</evidence>
<dbReference type="Gene3D" id="1.10.150.20">
    <property type="entry name" value="5' to 3' exonuclease, C-terminal subdomain"/>
    <property type="match status" value="1"/>
</dbReference>
<feature type="compositionally biased region" description="Basic and acidic residues" evidence="4">
    <location>
        <begin position="404"/>
        <end position="424"/>
    </location>
</feature>
<dbReference type="Pfam" id="PF00817">
    <property type="entry name" value="IMS"/>
    <property type="match status" value="1"/>
</dbReference>
<evidence type="ECO:0000256" key="4">
    <source>
        <dbReference type="SAM" id="MobiDB-lite"/>
    </source>
</evidence>
<sequence length="538" mass="57802">MSERVVALWLPDWAVLTAAEDAEISLEAPVVLTARGEVFAANAVARALGVRRGLRIREAQERSAEAVFLPYREDVDHRRFEPLIRILEGIVPSIQQVRPGLCLVPGRGPARYYGSEAAAAQALTAALREEGVIPAGSAVRIGAADGVFAAQQAAYRAVPSSLPEAPGTVAESEDAAPITDAILVIPPGQSARFLAQMPVTTLGEPELTRVLARLGVHRLGELAALPAASVRDRFGAAGEQAHRIAAGEDPRRVRPRIPPAELAVEREFDPPLERADQAAFGFRASADRFLAGLTEHALVVSAVRIEIIGDRGGRSARSWLHPRHLDAGDVVDRVRWQLQGSGAIEAALSEPVALIRVIPETLAAMSTQEPGLWGGGPDTRVHNGLTRLQGMVGHDGVLTARIGAGREPRERQSLVPWGERDPRTDPAGPWPGSLPGAPPQTVLAEPLPVRVIDAAGESVSITDRDMLSAPPHRLVIPPLPRIAPGGVDSTVRAWAGPWPVITGTTAERVDRFQLVDERGHGWLVRRDRSEWWAEARYD</sequence>
<dbReference type="GO" id="GO:0006281">
    <property type="term" value="P:DNA repair"/>
    <property type="evidence" value="ECO:0007669"/>
    <property type="project" value="InterPro"/>
</dbReference>
<name>A0A3L7ATA3_9MICO</name>
<protein>
    <submittedName>
        <fullName evidence="6">DNA polymerase Y family protein</fullName>
    </submittedName>
</protein>